<evidence type="ECO:0000256" key="4">
    <source>
        <dbReference type="ARBA" id="ARBA00022827"/>
    </source>
</evidence>
<dbReference type="PIRSF" id="PIRSF000137">
    <property type="entry name" value="Alcohol_oxidase"/>
    <property type="match status" value="1"/>
</dbReference>
<dbReference type="SUPFAM" id="SSF51905">
    <property type="entry name" value="FAD/NAD(P)-binding domain"/>
    <property type="match status" value="1"/>
</dbReference>
<comment type="similarity">
    <text evidence="2 5">Belongs to the GMC oxidoreductase family.</text>
</comment>
<reference evidence="8 9" key="1">
    <citation type="submission" date="2023-06" db="EMBL/GenBank/DDBJ databases">
        <title>Pelomonas sp. APW6 16S ribosomal RNA gene genome sequencing and assembly.</title>
        <authorList>
            <person name="Woo H."/>
        </authorList>
    </citation>
    <scope>NUCLEOTIDE SEQUENCE [LARGE SCALE GENOMIC DNA]</scope>
    <source>
        <strain evidence="8 9">APW6</strain>
    </source>
</reference>
<name>A0ABT7LG65_9BURK</name>
<evidence type="ECO:0000256" key="5">
    <source>
        <dbReference type="RuleBase" id="RU003968"/>
    </source>
</evidence>
<comment type="caution">
    <text evidence="8">The sequence shown here is derived from an EMBL/GenBank/DDBJ whole genome shotgun (WGS) entry which is preliminary data.</text>
</comment>
<evidence type="ECO:0000313" key="8">
    <source>
        <dbReference type="EMBL" id="MDL5031846.1"/>
    </source>
</evidence>
<dbReference type="SUPFAM" id="SSF54373">
    <property type="entry name" value="FAD-linked reductases, C-terminal domain"/>
    <property type="match status" value="1"/>
</dbReference>
<dbReference type="PANTHER" id="PTHR11552:SF147">
    <property type="entry name" value="CHOLINE DEHYDROGENASE, MITOCHONDRIAL"/>
    <property type="match status" value="1"/>
</dbReference>
<gene>
    <name evidence="8" type="ORF">QRD43_07985</name>
</gene>
<dbReference type="InterPro" id="IPR000172">
    <property type="entry name" value="GMC_OxRdtase_N"/>
</dbReference>
<evidence type="ECO:0000313" key="9">
    <source>
        <dbReference type="Proteomes" id="UP001238603"/>
    </source>
</evidence>
<dbReference type="Gene3D" id="3.30.560.10">
    <property type="entry name" value="Glucose Oxidase, domain 3"/>
    <property type="match status" value="1"/>
</dbReference>
<protein>
    <submittedName>
        <fullName evidence="8">GMC family oxidoreductase N-terminal domain-containing protein</fullName>
    </submittedName>
</protein>
<dbReference type="PROSITE" id="PS00623">
    <property type="entry name" value="GMC_OXRED_1"/>
    <property type="match status" value="1"/>
</dbReference>
<accession>A0ABT7LG65</accession>
<organism evidence="8 9">
    <name type="scientific">Roseateles subflavus</name>
    <dbReference type="NCBI Taxonomy" id="3053353"/>
    <lineage>
        <taxon>Bacteria</taxon>
        <taxon>Pseudomonadati</taxon>
        <taxon>Pseudomonadota</taxon>
        <taxon>Betaproteobacteria</taxon>
        <taxon>Burkholderiales</taxon>
        <taxon>Sphaerotilaceae</taxon>
        <taxon>Roseateles</taxon>
    </lineage>
</organism>
<keyword evidence="4 5" id="KW-0274">FAD</keyword>
<proteinExistence type="inferred from homology"/>
<keyword evidence="9" id="KW-1185">Reference proteome</keyword>
<dbReference type="InterPro" id="IPR036188">
    <property type="entry name" value="FAD/NAD-bd_sf"/>
</dbReference>
<evidence type="ECO:0000259" key="6">
    <source>
        <dbReference type="PROSITE" id="PS00623"/>
    </source>
</evidence>
<keyword evidence="3 5" id="KW-0285">Flavoprotein</keyword>
<evidence type="ECO:0000256" key="3">
    <source>
        <dbReference type="ARBA" id="ARBA00022630"/>
    </source>
</evidence>
<feature type="domain" description="Glucose-methanol-choline oxidoreductase N-terminal" evidence="6">
    <location>
        <begin position="84"/>
        <end position="107"/>
    </location>
</feature>
<dbReference type="Gene3D" id="3.50.50.60">
    <property type="entry name" value="FAD/NAD(P)-binding domain"/>
    <property type="match status" value="1"/>
</dbReference>
<dbReference type="RefSeq" id="WP_285981957.1">
    <property type="nucleotide sequence ID" value="NZ_JASVDS010000002.1"/>
</dbReference>
<dbReference type="Pfam" id="PF00732">
    <property type="entry name" value="GMC_oxred_N"/>
    <property type="match status" value="1"/>
</dbReference>
<dbReference type="InterPro" id="IPR012132">
    <property type="entry name" value="GMC_OxRdtase"/>
</dbReference>
<feature type="domain" description="Glucose-methanol-choline oxidoreductase N-terminal" evidence="7">
    <location>
        <begin position="256"/>
        <end position="270"/>
    </location>
</feature>
<evidence type="ECO:0000259" key="7">
    <source>
        <dbReference type="PROSITE" id="PS00624"/>
    </source>
</evidence>
<dbReference type="PROSITE" id="PS00624">
    <property type="entry name" value="GMC_OXRED_2"/>
    <property type="match status" value="1"/>
</dbReference>
<dbReference type="Pfam" id="PF05199">
    <property type="entry name" value="GMC_oxred_C"/>
    <property type="match status" value="1"/>
</dbReference>
<dbReference type="PANTHER" id="PTHR11552">
    <property type="entry name" value="GLUCOSE-METHANOL-CHOLINE GMC OXIDOREDUCTASE"/>
    <property type="match status" value="1"/>
</dbReference>
<evidence type="ECO:0000256" key="2">
    <source>
        <dbReference type="ARBA" id="ARBA00010790"/>
    </source>
</evidence>
<dbReference type="EMBL" id="JASVDS010000002">
    <property type="protein sequence ID" value="MDL5031846.1"/>
    <property type="molecule type" value="Genomic_DNA"/>
</dbReference>
<dbReference type="Proteomes" id="UP001238603">
    <property type="component" value="Unassembled WGS sequence"/>
</dbReference>
<comment type="cofactor">
    <cofactor evidence="1">
        <name>FAD</name>
        <dbReference type="ChEBI" id="CHEBI:57692"/>
    </cofactor>
</comment>
<dbReference type="InterPro" id="IPR007867">
    <property type="entry name" value="GMC_OxRtase_C"/>
</dbReference>
<evidence type="ECO:0000256" key="1">
    <source>
        <dbReference type="ARBA" id="ARBA00001974"/>
    </source>
</evidence>
<sequence length="532" mass="58081">MIFDQSHDYVIVGGGSAGCALAARLSEDPSVDVLLIEAGGRGDGWVVNTPTAGVFQIPTTLNNWAFETVPQAGLDGRRGYQPRGRTLGGSSAINAMVYVRGHRADYDHWAALGNPGWAFDDLLPLFIRNEANERLGGPWHGQDGPLKVSDLRTDSPLHQAWLDAGRAMGLKITDDFNGPDQEGIGVYQVTQHQGERWSAARAYIEPNRQRPNLRVITGAQVERVLLEGRRAVGVQMRLGGPRVQIEARREVVLSAGALQTPQLLMLSGIGPGAHLQDLGIPVQHHLPGVGENLQDHPDFVHGYLSESLDTVGISLKGGVRLAQNIARYRRERRGMISSNFAECGGFLKTRPELALPNVQLHFVIALVNDHARELGLGHGLSCHVCLLRPSSRGSVRLGGPRVEDTPLIDPAFLADPADVDELMEGFKLSRELMRQPSLRAFWTRELWQAQANTDDEIRALLRRRVDTVYHPVGSCRMGRDPMAVVDAELRVHGLERLRVVDASIMPTLIGGNTNAPSMVIGEKAALMMRAAG</sequence>